<evidence type="ECO:0000259" key="4">
    <source>
        <dbReference type="Pfam" id="PF00931"/>
    </source>
</evidence>
<protein>
    <recommendedName>
        <fullName evidence="9">NB-ARC domain-containing protein</fullName>
    </recommendedName>
</protein>
<feature type="domain" description="Disease resistance protein Roq1-like winged-helix" evidence="5">
    <location>
        <begin position="601"/>
        <end position="667"/>
    </location>
</feature>
<proteinExistence type="predicted"/>
<dbReference type="SUPFAM" id="SSF52058">
    <property type="entry name" value="L domain-like"/>
    <property type="match status" value="1"/>
</dbReference>
<feature type="domain" description="Disease resistance R13L4/SHOC-2-like LRR" evidence="6">
    <location>
        <begin position="898"/>
        <end position="966"/>
    </location>
</feature>
<dbReference type="Pfam" id="PF00931">
    <property type="entry name" value="NB-ARC"/>
    <property type="match status" value="1"/>
</dbReference>
<dbReference type="Gene3D" id="3.80.10.10">
    <property type="entry name" value="Ribonuclease Inhibitor"/>
    <property type="match status" value="2"/>
</dbReference>
<dbReference type="InterPro" id="IPR032675">
    <property type="entry name" value="LRR_dom_sf"/>
</dbReference>
<sequence length="1054" mass="118862">MGNSYGLKRKGVDLSQGPPKRKRDVVPAVIDTPLVPAENTPSSSGWHSNVEYLVHDLNPTCNSNNPNLTIVFFHGITFGTNDEWKETWTTCPTNNREKCICWPEKWLPEDLNNNIRILSLSYDSNIVASVHNDVTEIGKNLIQSLITNSSYQSLWDGPVALVAYSFGGLVLKSLVVEAHKYVYQRPKNGLDDEVHKCCETFLNNVKGVIFYGVPHVGGTQYLSNYFTWQYQQINTLSKYATHSGFLKNLKSFNPQMEHLSIDFKNAVHEDLNIYAFGEGLPLNKNWGILVPYVSAIQLSNNNHYKIEDANHLTICKPPNKEHPSYFLLLKCLRICMQKNIELPPWPCHEVALIDKAKDINILLQKESIVGLVGMGGIGKTTLSKKFYHLFHNQYDKSSFLEDVKSKDDINDVIKQLLHDLCGKRLRKDENVNQKDLDKIKQFMILKKVLVVVDDVGKAENLTSLQLPMHKGAKNATSKSRVLVNCRNWQILESYVSEDGKVVMKSLEEKQARELFMFHAFGNANHVPTKDFKYICMKIIKACEGLPLSLKVLGSFLRNTKELEMWKGAFNKLKSGKSFTGGNDNENLWNVLKISYDPLDKEHQNMFLDIACFLGGLKISTICRVWNGDYENPKFELQNLQHRSLIEWAEGGILYIHEQLRNMGQKIAMELPIMNRSIWKSNKSKLSFQKDEVVENLEGISLKKCVNLPTLSQIGSKGFPNLRLVDLTEASSTIVENFIQGRNLKNVKWFCFKKCKIQKLPSNLFYCSQLQVLDLAQCQSLEEIPSSIGQLNTLQELDLQGCSNLKELPSSISQLNALQELHLNGCSKLKELPSSIGQLNALQNLDLGRCSHLKKLPSSIGQLNALQEFDLSWCSNLEELPSSIGQLNALQKLNLMGCSNLKELPSSIGQLNALQKLNLMGCSNLKELPSSIGQLNALQNLYLLECCHLEELPSSIGQLNTLQELDLGGCSHLEELPSSIGLLNTLQKLHLNECYELKKLPSSIGQLNALQVLDLSWCSNLEELPSSIGQLNALQELDLGRITFIYWQIECTPKA</sequence>
<reference evidence="7" key="1">
    <citation type="submission" date="2024-03" db="EMBL/GenBank/DDBJ databases">
        <authorList>
            <consortium name="ELIXIR-Norway"/>
            <consortium name="Elixir Norway"/>
        </authorList>
    </citation>
    <scope>NUCLEOTIDE SEQUENCE</scope>
</reference>
<gene>
    <name evidence="7" type="ORF">CSSPJE1EN2_LOCUS24473</name>
</gene>
<dbReference type="Proteomes" id="UP001497522">
    <property type="component" value="Chromosome 9"/>
</dbReference>
<dbReference type="Gene3D" id="3.40.50.1820">
    <property type="entry name" value="alpha/beta hydrolase"/>
    <property type="match status" value="1"/>
</dbReference>
<evidence type="ECO:0000256" key="1">
    <source>
        <dbReference type="ARBA" id="ARBA00022614"/>
    </source>
</evidence>
<feature type="domain" description="NB-ARC" evidence="4">
    <location>
        <begin position="363"/>
        <end position="521"/>
    </location>
</feature>
<dbReference type="Pfam" id="PF23598">
    <property type="entry name" value="LRR_14"/>
    <property type="match status" value="2"/>
</dbReference>
<organism evidence="7 8">
    <name type="scientific">Sphagnum jensenii</name>
    <dbReference type="NCBI Taxonomy" id="128206"/>
    <lineage>
        <taxon>Eukaryota</taxon>
        <taxon>Viridiplantae</taxon>
        <taxon>Streptophyta</taxon>
        <taxon>Embryophyta</taxon>
        <taxon>Bryophyta</taxon>
        <taxon>Sphagnophytina</taxon>
        <taxon>Sphagnopsida</taxon>
        <taxon>Sphagnales</taxon>
        <taxon>Sphagnaceae</taxon>
        <taxon>Sphagnum</taxon>
    </lineage>
</organism>
<keyword evidence="2" id="KW-0677">Repeat</keyword>
<dbReference type="InterPro" id="IPR001611">
    <property type="entry name" value="Leu-rich_rpt"/>
</dbReference>
<evidence type="ECO:0000313" key="8">
    <source>
        <dbReference type="Proteomes" id="UP001497522"/>
    </source>
</evidence>
<accession>A0ABP1C344</accession>
<dbReference type="PANTHER" id="PTHR36766:SF30">
    <property type="entry name" value="TIR-NBS TYPE DISEASE RESISTANCE PROTEIN-RELATED"/>
    <property type="match status" value="1"/>
</dbReference>
<dbReference type="InterPro" id="IPR058192">
    <property type="entry name" value="WHD_ROQ1-like"/>
</dbReference>
<dbReference type="Pfam" id="PF23282">
    <property type="entry name" value="WHD_ROQ1"/>
    <property type="match status" value="1"/>
</dbReference>
<evidence type="ECO:0000259" key="6">
    <source>
        <dbReference type="Pfam" id="PF23598"/>
    </source>
</evidence>
<dbReference type="InterPro" id="IPR027417">
    <property type="entry name" value="P-loop_NTPase"/>
</dbReference>
<dbReference type="EMBL" id="OZ023710">
    <property type="protein sequence ID" value="CAK9883222.1"/>
    <property type="molecule type" value="Genomic_DNA"/>
</dbReference>
<evidence type="ECO:0008006" key="9">
    <source>
        <dbReference type="Google" id="ProtNLM"/>
    </source>
</evidence>
<feature type="region of interest" description="Disordered" evidence="3">
    <location>
        <begin position="1"/>
        <end position="23"/>
    </location>
</feature>
<dbReference type="PRINTS" id="PR00364">
    <property type="entry name" value="DISEASERSIST"/>
</dbReference>
<evidence type="ECO:0000256" key="3">
    <source>
        <dbReference type="SAM" id="MobiDB-lite"/>
    </source>
</evidence>
<keyword evidence="8" id="KW-1185">Reference proteome</keyword>
<name>A0ABP1C344_9BRYO</name>
<evidence type="ECO:0000259" key="5">
    <source>
        <dbReference type="Pfam" id="PF23282"/>
    </source>
</evidence>
<dbReference type="Gene3D" id="1.10.8.430">
    <property type="entry name" value="Helical domain of apoptotic protease-activating factors"/>
    <property type="match status" value="1"/>
</dbReference>
<feature type="domain" description="Disease resistance R13L4/SHOC-2-like LRR" evidence="6">
    <location>
        <begin position="771"/>
        <end position="847"/>
    </location>
</feature>
<dbReference type="PANTHER" id="PTHR36766">
    <property type="entry name" value="PLANT BROAD-SPECTRUM MILDEW RESISTANCE PROTEIN RPW8"/>
    <property type="match status" value="1"/>
</dbReference>
<dbReference type="Gene3D" id="3.40.50.300">
    <property type="entry name" value="P-loop containing nucleotide triphosphate hydrolases"/>
    <property type="match status" value="1"/>
</dbReference>
<keyword evidence="1" id="KW-0433">Leucine-rich repeat</keyword>
<dbReference type="SUPFAM" id="SSF53474">
    <property type="entry name" value="alpha/beta-Hydrolases"/>
    <property type="match status" value="1"/>
</dbReference>
<dbReference type="InterPro" id="IPR055414">
    <property type="entry name" value="LRR_R13L4/SHOC2-like"/>
</dbReference>
<dbReference type="Pfam" id="PF00560">
    <property type="entry name" value="LRR_1"/>
    <property type="match status" value="1"/>
</dbReference>
<dbReference type="InterPro" id="IPR029058">
    <property type="entry name" value="AB_hydrolase_fold"/>
</dbReference>
<evidence type="ECO:0000313" key="7">
    <source>
        <dbReference type="EMBL" id="CAK9883222.1"/>
    </source>
</evidence>
<evidence type="ECO:0000256" key="2">
    <source>
        <dbReference type="ARBA" id="ARBA00022737"/>
    </source>
</evidence>
<dbReference type="InterPro" id="IPR042197">
    <property type="entry name" value="Apaf_helical"/>
</dbReference>
<dbReference type="SUPFAM" id="SSF52540">
    <property type="entry name" value="P-loop containing nucleoside triphosphate hydrolases"/>
    <property type="match status" value="1"/>
</dbReference>
<dbReference type="InterPro" id="IPR002182">
    <property type="entry name" value="NB-ARC"/>
</dbReference>